<evidence type="ECO:0000259" key="2">
    <source>
        <dbReference type="PROSITE" id="PS50222"/>
    </source>
</evidence>
<protein>
    <recommendedName>
        <fullName evidence="2">EF-hand domain-containing protein</fullName>
    </recommendedName>
</protein>
<gene>
    <name evidence="3" type="ORF">JRO89_XS07G0065600</name>
</gene>
<proteinExistence type="predicted"/>
<dbReference type="Gene3D" id="1.10.238.10">
    <property type="entry name" value="EF-hand"/>
    <property type="match status" value="1"/>
</dbReference>
<feature type="domain" description="EF-hand" evidence="2">
    <location>
        <begin position="19"/>
        <end position="54"/>
    </location>
</feature>
<organism evidence="3 4">
    <name type="scientific">Xanthoceras sorbifolium</name>
    <dbReference type="NCBI Taxonomy" id="99658"/>
    <lineage>
        <taxon>Eukaryota</taxon>
        <taxon>Viridiplantae</taxon>
        <taxon>Streptophyta</taxon>
        <taxon>Embryophyta</taxon>
        <taxon>Tracheophyta</taxon>
        <taxon>Spermatophyta</taxon>
        <taxon>Magnoliopsida</taxon>
        <taxon>eudicotyledons</taxon>
        <taxon>Gunneridae</taxon>
        <taxon>Pentapetalae</taxon>
        <taxon>rosids</taxon>
        <taxon>malvids</taxon>
        <taxon>Sapindales</taxon>
        <taxon>Sapindaceae</taxon>
        <taxon>Xanthoceroideae</taxon>
        <taxon>Xanthoceras</taxon>
    </lineage>
</organism>
<dbReference type="InterPro" id="IPR018247">
    <property type="entry name" value="EF_Hand_1_Ca_BS"/>
</dbReference>
<dbReference type="InterPro" id="IPR011992">
    <property type="entry name" value="EF-hand-dom_pair"/>
</dbReference>
<dbReference type="InterPro" id="IPR002048">
    <property type="entry name" value="EF_hand_dom"/>
</dbReference>
<comment type="caution">
    <text evidence="3">The sequence shown here is derived from an EMBL/GenBank/DDBJ whole genome shotgun (WGS) entry which is preliminary data.</text>
</comment>
<evidence type="ECO:0000313" key="3">
    <source>
        <dbReference type="EMBL" id="KAH7567401.1"/>
    </source>
</evidence>
<dbReference type="Pfam" id="PF13202">
    <property type="entry name" value="EF-hand_5"/>
    <property type="match status" value="1"/>
</dbReference>
<dbReference type="EMBL" id="JAFEMO010000007">
    <property type="protein sequence ID" value="KAH7567401.1"/>
    <property type="molecule type" value="Genomic_DNA"/>
</dbReference>
<dbReference type="CDD" id="cd00051">
    <property type="entry name" value="EFh"/>
    <property type="match status" value="1"/>
</dbReference>
<dbReference type="Pfam" id="PF13405">
    <property type="entry name" value="EF-hand_6"/>
    <property type="match status" value="1"/>
</dbReference>
<feature type="domain" description="EF-hand" evidence="2">
    <location>
        <begin position="66"/>
        <end position="90"/>
    </location>
</feature>
<dbReference type="Proteomes" id="UP000827721">
    <property type="component" value="Unassembled WGS sequence"/>
</dbReference>
<reference evidence="3 4" key="1">
    <citation type="submission" date="2021-02" db="EMBL/GenBank/DDBJ databases">
        <title>Plant Genome Project.</title>
        <authorList>
            <person name="Zhang R.-G."/>
        </authorList>
    </citation>
    <scope>NUCLEOTIDE SEQUENCE [LARGE SCALE GENOMIC DNA]</scope>
    <source>
        <tissue evidence="3">Leaves</tissue>
    </source>
</reference>
<sequence>MVSIRSSVHTSKGSAPMPLIERQLMEKFRLLDVNGDGVLCQKELKLAFDKWGAWFAGYRAHRGLYHADSNGDGYIDKDEFENLVKYALQRGYTVK</sequence>
<keyword evidence="4" id="KW-1185">Reference proteome</keyword>
<dbReference type="PROSITE" id="PS00018">
    <property type="entry name" value="EF_HAND_1"/>
    <property type="match status" value="2"/>
</dbReference>
<dbReference type="SUPFAM" id="SSF47473">
    <property type="entry name" value="EF-hand"/>
    <property type="match status" value="1"/>
</dbReference>
<accession>A0ABQ8HSQ4</accession>
<keyword evidence="1" id="KW-0106">Calcium</keyword>
<name>A0ABQ8HSQ4_9ROSI</name>
<evidence type="ECO:0000256" key="1">
    <source>
        <dbReference type="ARBA" id="ARBA00022837"/>
    </source>
</evidence>
<dbReference type="PROSITE" id="PS50222">
    <property type="entry name" value="EF_HAND_2"/>
    <property type="match status" value="2"/>
</dbReference>
<evidence type="ECO:0000313" key="4">
    <source>
        <dbReference type="Proteomes" id="UP000827721"/>
    </source>
</evidence>